<comment type="caution">
    <text evidence="3">The sequence shown here is derived from an EMBL/GenBank/DDBJ whole genome shotgun (WGS) entry which is preliminary data.</text>
</comment>
<proteinExistence type="predicted"/>
<organism evidence="3 4">
    <name type="scientific">Calicophoron daubneyi</name>
    <name type="common">Rumen fluke</name>
    <name type="synonym">Paramphistomum daubneyi</name>
    <dbReference type="NCBI Taxonomy" id="300641"/>
    <lineage>
        <taxon>Eukaryota</taxon>
        <taxon>Metazoa</taxon>
        <taxon>Spiralia</taxon>
        <taxon>Lophotrochozoa</taxon>
        <taxon>Platyhelminthes</taxon>
        <taxon>Trematoda</taxon>
        <taxon>Digenea</taxon>
        <taxon>Plagiorchiida</taxon>
        <taxon>Pronocephalata</taxon>
        <taxon>Paramphistomoidea</taxon>
        <taxon>Paramphistomidae</taxon>
        <taxon>Calicophoron</taxon>
    </lineage>
</organism>
<dbReference type="AlphaFoldDB" id="A0AAV2T765"/>
<evidence type="ECO:0000256" key="2">
    <source>
        <dbReference type="SAM" id="Phobius"/>
    </source>
</evidence>
<reference evidence="3" key="1">
    <citation type="submission" date="2024-06" db="EMBL/GenBank/DDBJ databases">
        <authorList>
            <person name="Liu X."/>
            <person name="Lenzi L."/>
            <person name="Haldenby T S."/>
            <person name="Uol C."/>
        </authorList>
    </citation>
    <scope>NUCLEOTIDE SEQUENCE</scope>
</reference>
<evidence type="ECO:0000256" key="1">
    <source>
        <dbReference type="SAM" id="MobiDB-lite"/>
    </source>
</evidence>
<protein>
    <recommendedName>
        <fullName evidence="5">Transmembrane protein</fullName>
    </recommendedName>
</protein>
<evidence type="ECO:0000313" key="4">
    <source>
        <dbReference type="Proteomes" id="UP001497525"/>
    </source>
</evidence>
<keyword evidence="2" id="KW-0472">Membrane</keyword>
<feature type="region of interest" description="Disordered" evidence="1">
    <location>
        <begin position="132"/>
        <end position="177"/>
    </location>
</feature>
<feature type="compositionally biased region" description="Polar residues" evidence="1">
    <location>
        <begin position="207"/>
        <end position="216"/>
    </location>
</feature>
<sequence length="280" mass="29316">MSSAIGARASQSFTTGGILLIFGAIFLTFGAVSWGLLDTSAFGFFKGTESSRTASKAVKVIGVTTTVTGTAMLMIGLSFCGMLPFTGGGINSRCYARESQTLQSLRSPSMTISYSSRGKEGGDHVPVDIAGDRPLDIRAPPGVPRCDSTDTVNKDPKQGSLGQPVPQLQSLSRDTSEKPSGVLRLLVEWNKGMNNDVVFSNLAPTTQTQTDHSVGTQLMGGAGGGDSAISDTDTSSDIENHSELVRDPAPPISTTLDYFRCDPPYASAVDASPTPDVRAL</sequence>
<feature type="transmembrane region" description="Helical" evidence="2">
    <location>
        <begin position="12"/>
        <end position="37"/>
    </location>
</feature>
<evidence type="ECO:0000313" key="3">
    <source>
        <dbReference type="EMBL" id="CAL5132032.1"/>
    </source>
</evidence>
<keyword evidence="2" id="KW-1133">Transmembrane helix</keyword>
<dbReference type="EMBL" id="CAXLJL010000112">
    <property type="protein sequence ID" value="CAL5132032.1"/>
    <property type="molecule type" value="Genomic_DNA"/>
</dbReference>
<feature type="compositionally biased region" description="Low complexity" evidence="1">
    <location>
        <begin position="227"/>
        <end position="237"/>
    </location>
</feature>
<evidence type="ECO:0008006" key="5">
    <source>
        <dbReference type="Google" id="ProtNLM"/>
    </source>
</evidence>
<feature type="transmembrane region" description="Helical" evidence="2">
    <location>
        <begin position="57"/>
        <end position="83"/>
    </location>
</feature>
<dbReference type="Proteomes" id="UP001497525">
    <property type="component" value="Unassembled WGS sequence"/>
</dbReference>
<accession>A0AAV2T765</accession>
<keyword evidence="2" id="KW-0812">Transmembrane</keyword>
<gene>
    <name evidence="3" type="ORF">CDAUBV1_LOCUS4549</name>
</gene>
<feature type="region of interest" description="Disordered" evidence="1">
    <location>
        <begin position="207"/>
        <end position="252"/>
    </location>
</feature>
<name>A0AAV2T765_CALDB</name>